<dbReference type="KEGG" id="ppla:BBI15_13110"/>
<dbReference type="Gene3D" id="1.10.1660.10">
    <property type="match status" value="1"/>
</dbReference>
<evidence type="ECO:0000313" key="6">
    <source>
        <dbReference type="EMBL" id="ANU21057.1"/>
    </source>
</evidence>
<dbReference type="STRING" id="1038856.BBI15_13110"/>
<reference evidence="6" key="1">
    <citation type="submission" date="2016-10" db="EMBL/GenBank/DDBJ databases">
        <authorList>
            <person name="See-Too W.S."/>
        </authorList>
    </citation>
    <scope>NUCLEOTIDE SEQUENCE [LARGE SCALE GENOMIC DNA]</scope>
    <source>
        <strain evidence="6">DSM 23997</strain>
    </source>
</reference>
<dbReference type="InterPro" id="IPR012925">
    <property type="entry name" value="TipAS_dom"/>
</dbReference>
<gene>
    <name evidence="6" type="ORF">BBI15_13110</name>
</gene>
<dbReference type="Pfam" id="PF07739">
    <property type="entry name" value="TipAS"/>
    <property type="match status" value="1"/>
</dbReference>
<dbReference type="AlphaFoldDB" id="A0A1C7ECB0"/>
<dbReference type="PROSITE" id="PS50937">
    <property type="entry name" value="HTH_MERR_2"/>
    <property type="match status" value="1"/>
</dbReference>
<dbReference type="Pfam" id="PF13411">
    <property type="entry name" value="MerR_1"/>
    <property type="match status" value="1"/>
</dbReference>
<dbReference type="InterPro" id="IPR009061">
    <property type="entry name" value="DNA-bd_dom_put_sf"/>
</dbReference>
<dbReference type="Proteomes" id="UP000092650">
    <property type="component" value="Chromosome"/>
</dbReference>
<organism evidence="6 7">
    <name type="scientific">Planococcus plakortidis</name>
    <dbReference type="NCBI Taxonomy" id="1038856"/>
    <lineage>
        <taxon>Bacteria</taxon>
        <taxon>Bacillati</taxon>
        <taxon>Bacillota</taxon>
        <taxon>Bacilli</taxon>
        <taxon>Bacillales</taxon>
        <taxon>Caryophanaceae</taxon>
        <taxon>Planococcus</taxon>
    </lineage>
</organism>
<dbReference type="Gene3D" id="1.10.490.50">
    <property type="entry name" value="Antibiotic binding domain of TipA-like multidrug resistance regulators"/>
    <property type="match status" value="1"/>
</dbReference>
<evidence type="ECO:0000256" key="4">
    <source>
        <dbReference type="ARBA" id="ARBA00023163"/>
    </source>
</evidence>
<feature type="domain" description="HTH merR-type" evidence="5">
    <location>
        <begin position="9"/>
        <end position="77"/>
    </location>
</feature>
<dbReference type="EMBL" id="CP016539">
    <property type="protein sequence ID" value="ANU21057.1"/>
    <property type="molecule type" value="Genomic_DNA"/>
</dbReference>
<dbReference type="InterPro" id="IPR047057">
    <property type="entry name" value="MerR_fam"/>
</dbReference>
<proteinExistence type="predicted"/>
<dbReference type="InterPro" id="IPR036244">
    <property type="entry name" value="TipA-like_antibiotic-bd"/>
</dbReference>
<dbReference type="GO" id="GO:0003677">
    <property type="term" value="F:DNA binding"/>
    <property type="evidence" value="ECO:0007669"/>
    <property type="project" value="UniProtKB-KW"/>
</dbReference>
<evidence type="ECO:0000256" key="1">
    <source>
        <dbReference type="ARBA" id="ARBA00023015"/>
    </source>
</evidence>
<accession>A0A1C7ECB0</accession>
<evidence type="ECO:0000259" key="5">
    <source>
        <dbReference type="PROSITE" id="PS50937"/>
    </source>
</evidence>
<dbReference type="InterPro" id="IPR000551">
    <property type="entry name" value="MerR-type_HTH_dom"/>
</dbReference>
<dbReference type="SMART" id="SM00422">
    <property type="entry name" value="HTH_MERR"/>
    <property type="match status" value="1"/>
</dbReference>
<keyword evidence="2" id="KW-0238">DNA-binding</keyword>
<dbReference type="PRINTS" id="PR00040">
    <property type="entry name" value="HTHMERR"/>
</dbReference>
<dbReference type="SUPFAM" id="SSF46955">
    <property type="entry name" value="Putative DNA-binding domain"/>
    <property type="match status" value="1"/>
</dbReference>
<dbReference type="GO" id="GO:0003700">
    <property type="term" value="F:DNA-binding transcription factor activity"/>
    <property type="evidence" value="ECO:0007669"/>
    <property type="project" value="InterPro"/>
</dbReference>
<keyword evidence="1" id="KW-0805">Transcription regulation</keyword>
<keyword evidence="3" id="KW-0010">Activator</keyword>
<protein>
    <submittedName>
        <fullName evidence="6">MerR family transcriptional regulator</fullName>
    </submittedName>
</protein>
<dbReference type="PANTHER" id="PTHR30204">
    <property type="entry name" value="REDOX-CYCLING DRUG-SENSING TRANSCRIPTIONAL ACTIVATOR SOXR"/>
    <property type="match status" value="1"/>
</dbReference>
<name>A0A1C7ECB0_9BACL</name>
<dbReference type="PANTHER" id="PTHR30204:SF90">
    <property type="entry name" value="HTH-TYPE TRANSCRIPTIONAL ACTIVATOR MTA"/>
    <property type="match status" value="1"/>
</dbReference>
<keyword evidence="7" id="KW-1185">Reference proteome</keyword>
<evidence type="ECO:0000313" key="7">
    <source>
        <dbReference type="Proteomes" id="UP000092650"/>
    </source>
</evidence>
<evidence type="ECO:0000256" key="2">
    <source>
        <dbReference type="ARBA" id="ARBA00023125"/>
    </source>
</evidence>
<sequence>MKSSGGGGMYTVQKLASLAGVSARTLRYYDSIGLLTPQKNESGYRMYGRPEIDRLQLILFYRELGFGLHDIAKLLDDPDFDEIGALLGQREQLLEQRSRLDLLISNVEKTISAKKGESQMADHEKFEGFKKQLVEDNEAAYGKEIREKYGDAEVDRSNAKMLGMNQEQYEAFKRLEQEVLEKLGEALKGGEPEGNAGQEVADLHRQWLGYTWGSYNPKAHAGLAEMYVADERFAAYYEKAGEGAAQYLRDAIIAYTDKLNG</sequence>
<dbReference type="SUPFAM" id="SSF89082">
    <property type="entry name" value="Antibiotic binding domain of TipA-like multidrug resistance regulators"/>
    <property type="match status" value="1"/>
</dbReference>
<dbReference type="OrthoDB" id="9814833at2"/>
<dbReference type="CDD" id="cd01106">
    <property type="entry name" value="HTH_TipAL-Mta"/>
    <property type="match status" value="1"/>
</dbReference>
<evidence type="ECO:0000256" key="3">
    <source>
        <dbReference type="ARBA" id="ARBA00023159"/>
    </source>
</evidence>
<keyword evidence="4" id="KW-0804">Transcription</keyword>